<name>A0A2U1NUA2_ARTAN</name>
<feature type="region of interest" description="Disordered" evidence="1">
    <location>
        <begin position="1"/>
        <end position="23"/>
    </location>
</feature>
<evidence type="ECO:0000313" key="2">
    <source>
        <dbReference type="EMBL" id="PWA77064.1"/>
    </source>
</evidence>
<dbReference type="EMBL" id="PKPP01002181">
    <property type="protein sequence ID" value="PWA77064.1"/>
    <property type="molecule type" value="Genomic_DNA"/>
</dbReference>
<dbReference type="Proteomes" id="UP000245207">
    <property type="component" value="Unassembled WGS sequence"/>
</dbReference>
<comment type="caution">
    <text evidence="2">The sequence shown here is derived from an EMBL/GenBank/DDBJ whole genome shotgun (WGS) entry which is preliminary data.</text>
</comment>
<dbReference type="GO" id="GO:0003677">
    <property type="term" value="F:DNA binding"/>
    <property type="evidence" value="ECO:0007669"/>
    <property type="project" value="UniProtKB-KW"/>
</dbReference>
<gene>
    <name evidence="2" type="ORF">CTI12_AA218000</name>
</gene>
<keyword evidence="2" id="KW-0238">DNA-binding</keyword>
<dbReference type="OrthoDB" id="1678912at2759"/>
<evidence type="ECO:0000256" key="1">
    <source>
        <dbReference type="SAM" id="MobiDB-lite"/>
    </source>
</evidence>
<feature type="compositionally biased region" description="Basic and acidic residues" evidence="1">
    <location>
        <begin position="1"/>
        <end position="13"/>
    </location>
</feature>
<accession>A0A2U1NUA2</accession>
<dbReference type="AlphaFoldDB" id="A0A2U1NUA2"/>
<evidence type="ECO:0000313" key="3">
    <source>
        <dbReference type="Proteomes" id="UP000245207"/>
    </source>
</evidence>
<reference evidence="2 3" key="1">
    <citation type="journal article" date="2018" name="Mol. Plant">
        <title>The genome of Artemisia annua provides insight into the evolution of Asteraceae family and artemisinin biosynthesis.</title>
        <authorList>
            <person name="Shen Q."/>
            <person name="Zhang L."/>
            <person name="Liao Z."/>
            <person name="Wang S."/>
            <person name="Yan T."/>
            <person name="Shi P."/>
            <person name="Liu M."/>
            <person name="Fu X."/>
            <person name="Pan Q."/>
            <person name="Wang Y."/>
            <person name="Lv Z."/>
            <person name="Lu X."/>
            <person name="Zhang F."/>
            <person name="Jiang W."/>
            <person name="Ma Y."/>
            <person name="Chen M."/>
            <person name="Hao X."/>
            <person name="Li L."/>
            <person name="Tang Y."/>
            <person name="Lv G."/>
            <person name="Zhou Y."/>
            <person name="Sun X."/>
            <person name="Brodelius P.E."/>
            <person name="Rose J.K.C."/>
            <person name="Tang K."/>
        </authorList>
    </citation>
    <scope>NUCLEOTIDE SEQUENCE [LARGE SCALE GENOMIC DNA]</scope>
    <source>
        <strain evidence="3">cv. Huhao1</strain>
        <tissue evidence="2">Leaf</tissue>
    </source>
</reference>
<protein>
    <submittedName>
        <fullName evidence="2">ARID DNA-binding domain-containing protein</fullName>
    </submittedName>
</protein>
<organism evidence="2 3">
    <name type="scientific">Artemisia annua</name>
    <name type="common">Sweet wormwood</name>
    <dbReference type="NCBI Taxonomy" id="35608"/>
    <lineage>
        <taxon>Eukaryota</taxon>
        <taxon>Viridiplantae</taxon>
        <taxon>Streptophyta</taxon>
        <taxon>Embryophyta</taxon>
        <taxon>Tracheophyta</taxon>
        <taxon>Spermatophyta</taxon>
        <taxon>Magnoliopsida</taxon>
        <taxon>eudicotyledons</taxon>
        <taxon>Gunneridae</taxon>
        <taxon>Pentapetalae</taxon>
        <taxon>asterids</taxon>
        <taxon>campanulids</taxon>
        <taxon>Asterales</taxon>
        <taxon>Asteraceae</taxon>
        <taxon>Asteroideae</taxon>
        <taxon>Anthemideae</taxon>
        <taxon>Artemisiinae</taxon>
        <taxon>Artemisia</taxon>
    </lineage>
</organism>
<proteinExistence type="predicted"/>
<keyword evidence="3" id="KW-1185">Reference proteome</keyword>
<sequence length="80" mass="9381">MNLDSVRCEEARDNPSSNCSELRDHGIQKAVEVDGVYDRDRENLPVHFDKELKLLQECNMLYRICRTPYDQRAMTACDKM</sequence>